<organism evidence="1 2">
    <name type="scientific">Hydromonas duriensis</name>
    <dbReference type="NCBI Taxonomy" id="1527608"/>
    <lineage>
        <taxon>Bacteria</taxon>
        <taxon>Pseudomonadati</taxon>
        <taxon>Pseudomonadota</taxon>
        <taxon>Betaproteobacteria</taxon>
        <taxon>Burkholderiales</taxon>
        <taxon>Burkholderiaceae</taxon>
        <taxon>Hydromonas</taxon>
    </lineage>
</organism>
<reference evidence="1 2" key="1">
    <citation type="submission" date="2019-03" db="EMBL/GenBank/DDBJ databases">
        <title>Genomic Encyclopedia of Type Strains, Phase IV (KMG-IV): sequencing the most valuable type-strain genomes for metagenomic binning, comparative biology and taxonomic classification.</title>
        <authorList>
            <person name="Goeker M."/>
        </authorList>
    </citation>
    <scope>NUCLEOTIDE SEQUENCE [LARGE SCALE GENOMIC DNA]</scope>
    <source>
        <strain evidence="1 2">DSM 102852</strain>
    </source>
</reference>
<feature type="non-terminal residue" evidence="1">
    <location>
        <position position="1"/>
    </location>
</feature>
<name>A0A4R6Y0V8_9BURK</name>
<comment type="caution">
    <text evidence="1">The sequence shown here is derived from an EMBL/GenBank/DDBJ whole genome shotgun (WGS) entry which is preliminary data.</text>
</comment>
<evidence type="ECO:0000313" key="1">
    <source>
        <dbReference type="EMBL" id="TDR27871.1"/>
    </source>
</evidence>
<sequence>TKYLASISELLEFLLKNTAYDVKIFILKLCFTGVAPCYRDFLAK</sequence>
<protein>
    <submittedName>
        <fullName evidence="1">Uncharacterized protein</fullName>
    </submittedName>
</protein>
<dbReference type="Proteomes" id="UP000294480">
    <property type="component" value="Unassembled WGS sequence"/>
</dbReference>
<dbReference type="AlphaFoldDB" id="A0A4R6Y0V8"/>
<accession>A0A4R6Y0V8</accession>
<evidence type="ECO:0000313" key="2">
    <source>
        <dbReference type="Proteomes" id="UP000294480"/>
    </source>
</evidence>
<gene>
    <name evidence="1" type="ORF">DFR44_13614</name>
</gene>
<keyword evidence="2" id="KW-1185">Reference proteome</keyword>
<dbReference type="EMBL" id="SNZE01000036">
    <property type="protein sequence ID" value="TDR27871.1"/>
    <property type="molecule type" value="Genomic_DNA"/>
</dbReference>
<proteinExistence type="predicted"/>